<dbReference type="Pfam" id="PF08281">
    <property type="entry name" value="Sigma70_r4_2"/>
    <property type="match status" value="1"/>
</dbReference>
<dbReference type="SUPFAM" id="SSF88946">
    <property type="entry name" value="Sigma2 domain of RNA polymerase sigma factors"/>
    <property type="match status" value="1"/>
</dbReference>
<dbReference type="InterPro" id="IPR007627">
    <property type="entry name" value="RNA_pol_sigma70_r2"/>
</dbReference>
<keyword evidence="5" id="KW-0804">Transcription</keyword>
<dbReference type="InterPro" id="IPR039425">
    <property type="entry name" value="RNA_pol_sigma-70-like"/>
</dbReference>
<dbReference type="SUPFAM" id="SSF88659">
    <property type="entry name" value="Sigma3 and sigma4 domains of RNA polymerase sigma factors"/>
    <property type="match status" value="1"/>
</dbReference>
<evidence type="ECO:0000259" key="6">
    <source>
        <dbReference type="Pfam" id="PF04542"/>
    </source>
</evidence>
<dbReference type="Gene3D" id="1.10.10.10">
    <property type="entry name" value="Winged helix-like DNA-binding domain superfamily/Winged helix DNA-binding domain"/>
    <property type="match status" value="1"/>
</dbReference>
<dbReference type="Pfam" id="PF04542">
    <property type="entry name" value="Sigma70_r2"/>
    <property type="match status" value="1"/>
</dbReference>
<dbReference type="InterPro" id="IPR013324">
    <property type="entry name" value="RNA_pol_sigma_r3/r4-like"/>
</dbReference>
<protein>
    <submittedName>
        <fullName evidence="8">SigE family RNA polymerase sigma factor</fullName>
    </submittedName>
</protein>
<feature type="domain" description="RNA polymerase sigma-70 region 2" evidence="6">
    <location>
        <begin position="12"/>
        <end position="79"/>
    </location>
</feature>
<evidence type="ECO:0000256" key="5">
    <source>
        <dbReference type="ARBA" id="ARBA00023163"/>
    </source>
</evidence>
<evidence type="ECO:0000313" key="9">
    <source>
        <dbReference type="Proteomes" id="UP001597046"/>
    </source>
</evidence>
<evidence type="ECO:0000313" key="8">
    <source>
        <dbReference type="EMBL" id="MFD1054384.1"/>
    </source>
</evidence>
<keyword evidence="4" id="KW-0238">DNA-binding</keyword>
<evidence type="ECO:0000259" key="7">
    <source>
        <dbReference type="Pfam" id="PF08281"/>
    </source>
</evidence>
<dbReference type="RefSeq" id="WP_386052279.1">
    <property type="nucleotide sequence ID" value="NZ_JBHTKH010000004.1"/>
</dbReference>
<keyword evidence="3" id="KW-0731">Sigma factor</keyword>
<name>A0ABW3MY80_9MICO</name>
<dbReference type="NCBIfam" id="TIGR02937">
    <property type="entry name" value="sigma70-ECF"/>
    <property type="match status" value="1"/>
</dbReference>
<dbReference type="InterPro" id="IPR014284">
    <property type="entry name" value="RNA_pol_sigma-70_dom"/>
</dbReference>
<dbReference type="InterPro" id="IPR036388">
    <property type="entry name" value="WH-like_DNA-bd_sf"/>
</dbReference>
<dbReference type="PANTHER" id="PTHR43133">
    <property type="entry name" value="RNA POLYMERASE ECF-TYPE SIGMA FACTO"/>
    <property type="match status" value="1"/>
</dbReference>
<feature type="domain" description="RNA polymerase sigma factor 70 region 4 type 2" evidence="7">
    <location>
        <begin position="104"/>
        <end position="155"/>
    </location>
</feature>
<evidence type="ECO:0000256" key="3">
    <source>
        <dbReference type="ARBA" id="ARBA00023082"/>
    </source>
</evidence>
<organism evidence="8 9">
    <name type="scientific">Terrabacter terrigena</name>
    <dbReference type="NCBI Taxonomy" id="574718"/>
    <lineage>
        <taxon>Bacteria</taxon>
        <taxon>Bacillati</taxon>
        <taxon>Actinomycetota</taxon>
        <taxon>Actinomycetes</taxon>
        <taxon>Micrococcales</taxon>
        <taxon>Intrasporangiaceae</taxon>
        <taxon>Terrabacter</taxon>
    </lineage>
</organism>
<dbReference type="EMBL" id="JBHTKH010000004">
    <property type="protein sequence ID" value="MFD1054384.1"/>
    <property type="molecule type" value="Genomic_DNA"/>
</dbReference>
<comment type="caution">
    <text evidence="8">The sequence shown here is derived from an EMBL/GenBank/DDBJ whole genome shotgun (WGS) entry which is preliminary data.</text>
</comment>
<keyword evidence="9" id="KW-1185">Reference proteome</keyword>
<dbReference type="InterPro" id="IPR013249">
    <property type="entry name" value="RNA_pol_sigma70_r4_t2"/>
</dbReference>
<accession>A0ABW3MY80</accession>
<proteinExistence type="inferred from homology"/>
<reference evidence="9" key="1">
    <citation type="journal article" date="2019" name="Int. J. Syst. Evol. Microbiol.">
        <title>The Global Catalogue of Microorganisms (GCM) 10K type strain sequencing project: providing services to taxonomists for standard genome sequencing and annotation.</title>
        <authorList>
            <consortium name="The Broad Institute Genomics Platform"/>
            <consortium name="The Broad Institute Genome Sequencing Center for Infectious Disease"/>
            <person name="Wu L."/>
            <person name="Ma J."/>
        </authorList>
    </citation>
    <scope>NUCLEOTIDE SEQUENCE [LARGE SCALE GENOMIC DNA]</scope>
    <source>
        <strain evidence="9">CCUG 57508</strain>
    </source>
</reference>
<comment type="similarity">
    <text evidence="1">Belongs to the sigma-70 factor family. ECF subfamily.</text>
</comment>
<dbReference type="InterPro" id="IPR013325">
    <property type="entry name" value="RNA_pol_sigma_r2"/>
</dbReference>
<sequence length="173" mass="19352">MPGVATGFDEFVRRSTPTLSRAAYALTSEVHIAQDLVQETHIRIARHWDRLSSEPEDPLPYARKTLYRLWQDSLRWRARHPERLGDLPDGMTKAEARDPSDTLDLQAALAKLPRLQRALLVLRYLEGQTESQAAEILGCSLGTVQSQSRQALSTLRATYRSAENGLSPRGGTS</sequence>
<dbReference type="Proteomes" id="UP001597046">
    <property type="component" value="Unassembled WGS sequence"/>
</dbReference>
<evidence type="ECO:0000256" key="4">
    <source>
        <dbReference type="ARBA" id="ARBA00023125"/>
    </source>
</evidence>
<keyword evidence="2" id="KW-0805">Transcription regulation</keyword>
<evidence type="ECO:0000256" key="2">
    <source>
        <dbReference type="ARBA" id="ARBA00023015"/>
    </source>
</evidence>
<evidence type="ECO:0000256" key="1">
    <source>
        <dbReference type="ARBA" id="ARBA00010641"/>
    </source>
</evidence>
<dbReference type="Gene3D" id="1.10.1740.10">
    <property type="match status" value="1"/>
</dbReference>
<dbReference type="PANTHER" id="PTHR43133:SF50">
    <property type="entry name" value="ECF RNA POLYMERASE SIGMA FACTOR SIGM"/>
    <property type="match status" value="1"/>
</dbReference>
<dbReference type="CDD" id="cd06171">
    <property type="entry name" value="Sigma70_r4"/>
    <property type="match status" value="1"/>
</dbReference>
<gene>
    <name evidence="8" type="ORF">ACFQ2V_08720</name>
</gene>